<reference evidence="14 15" key="1">
    <citation type="submission" date="2018-11" db="EMBL/GenBank/DDBJ databases">
        <title>Microbial catabolism of amino acid.</title>
        <authorList>
            <person name="Hibi M."/>
            <person name="Ogawa J."/>
        </authorList>
    </citation>
    <scope>NUCLEOTIDE SEQUENCE [LARGE SCALE GENOMIC DNA]</scope>
    <source>
        <strain evidence="14 15">C31-06</strain>
    </source>
</reference>
<keyword evidence="14" id="KW-0808">Transferase</keyword>
<evidence type="ECO:0000256" key="5">
    <source>
        <dbReference type="ARBA" id="ARBA00012213"/>
    </source>
</evidence>
<feature type="binding site" evidence="13">
    <location>
        <position position="114"/>
    </location>
    <ligand>
        <name>substrate</name>
    </ligand>
</feature>
<accession>A0A402C3A7</accession>
<dbReference type="AlphaFoldDB" id="A0A402C3A7"/>
<evidence type="ECO:0000256" key="12">
    <source>
        <dbReference type="ARBA" id="ARBA00047973"/>
    </source>
</evidence>
<evidence type="ECO:0000313" key="14">
    <source>
        <dbReference type="EMBL" id="GCE38124.1"/>
    </source>
</evidence>
<keyword evidence="14" id="KW-0489">Methyltransferase</keyword>
<evidence type="ECO:0000313" key="15">
    <source>
        <dbReference type="Proteomes" id="UP000287519"/>
    </source>
</evidence>
<dbReference type="Proteomes" id="UP000287519">
    <property type="component" value="Unassembled WGS sequence"/>
</dbReference>
<comment type="similarity">
    <text evidence="3">Belongs to the class II aldolase/RraA-like family.</text>
</comment>
<comment type="function">
    <text evidence="8">Catalyzes the aldol cleavage of 4-hydroxy-4-methyl-2-oxoglutarate (HMG) into 2 molecules of pyruvate. Also contains a secondary oxaloacetate (OAA) decarboxylase activity due to the common pyruvate enolate transition state formed following C-C bond cleavage in the retro-aldol and decarboxylation reactions.</text>
</comment>
<dbReference type="GO" id="GO:0032259">
    <property type="term" value="P:methylation"/>
    <property type="evidence" value="ECO:0007669"/>
    <property type="project" value="UniProtKB-KW"/>
</dbReference>
<dbReference type="PANTHER" id="PTHR33254">
    <property type="entry name" value="4-HYDROXY-4-METHYL-2-OXOGLUTARATE ALDOLASE 3-RELATED"/>
    <property type="match status" value="1"/>
</dbReference>
<dbReference type="Pfam" id="PF03737">
    <property type="entry name" value="RraA-like"/>
    <property type="match status" value="1"/>
</dbReference>
<dbReference type="GO" id="GO:0047443">
    <property type="term" value="F:4-hydroxy-4-methyl-2-oxoglutarate aldolase activity"/>
    <property type="evidence" value="ECO:0007669"/>
    <property type="project" value="UniProtKB-EC"/>
</dbReference>
<dbReference type="NCBIfam" id="NF006731">
    <property type="entry name" value="PRK09262.1"/>
    <property type="match status" value="1"/>
</dbReference>
<dbReference type="GO" id="GO:0008168">
    <property type="term" value="F:methyltransferase activity"/>
    <property type="evidence" value="ECO:0007669"/>
    <property type="project" value="UniProtKB-KW"/>
</dbReference>
<keyword evidence="13" id="KW-0479">Metal-binding</keyword>
<evidence type="ECO:0000256" key="1">
    <source>
        <dbReference type="ARBA" id="ARBA00001342"/>
    </source>
</evidence>
<comment type="cofactor">
    <cofactor evidence="13">
        <name>Mg(2+)</name>
        <dbReference type="ChEBI" id="CHEBI:18420"/>
    </cofactor>
</comment>
<evidence type="ECO:0000256" key="2">
    <source>
        <dbReference type="ARBA" id="ARBA00001968"/>
    </source>
</evidence>
<dbReference type="InterPro" id="IPR005493">
    <property type="entry name" value="RraA/RraA-like"/>
</dbReference>
<dbReference type="GO" id="GO:0008948">
    <property type="term" value="F:oxaloacetate decarboxylase activity"/>
    <property type="evidence" value="ECO:0007669"/>
    <property type="project" value="UniProtKB-EC"/>
</dbReference>
<evidence type="ECO:0000256" key="6">
    <source>
        <dbReference type="ARBA" id="ARBA00012947"/>
    </source>
</evidence>
<dbReference type="GO" id="GO:0046872">
    <property type="term" value="F:metal ion binding"/>
    <property type="evidence" value="ECO:0007669"/>
    <property type="project" value="UniProtKB-KW"/>
</dbReference>
<sequence>MVASSADRPLAAATAVSDRFSAATVHEAAGRVGALPARLRPVYSAAVVYGPAFTVLCPGGDNLWLHRAVAAADPGDVLVVQTASTGEYGYWGEILSEAARARGLSGLVIDGGVRDLGALERVGFPVFSSSICIKGTVKDPDGSGRLGGPIRIGDVRIERGDLIVGDEDGVVAIPQRRWPEVLESARAREDKEARIIAEIRSGASTLDLYSLPR</sequence>
<keyword evidence="13" id="KW-0460">Magnesium</keyword>
<evidence type="ECO:0000256" key="10">
    <source>
        <dbReference type="ARBA" id="ARBA00030169"/>
    </source>
</evidence>
<name>A0A402C3A7_RHOWR</name>
<evidence type="ECO:0000256" key="4">
    <source>
        <dbReference type="ARBA" id="ARBA00011233"/>
    </source>
</evidence>
<evidence type="ECO:0000256" key="9">
    <source>
        <dbReference type="ARBA" id="ARBA00029596"/>
    </source>
</evidence>
<feature type="binding site" evidence="13">
    <location>
        <position position="115"/>
    </location>
    <ligand>
        <name>Mg(2+)</name>
        <dbReference type="ChEBI" id="CHEBI:18420"/>
    </ligand>
</feature>
<dbReference type="Gene3D" id="3.50.30.40">
    <property type="entry name" value="Ribonuclease E inhibitor RraA/RraA-like"/>
    <property type="match status" value="1"/>
</dbReference>
<keyword evidence="15" id="KW-1185">Reference proteome</keyword>
<comment type="caution">
    <text evidence="14">The sequence shown here is derived from an EMBL/GenBank/DDBJ whole genome shotgun (WGS) entry which is preliminary data.</text>
</comment>
<organism evidence="14 15">
    <name type="scientific">Rhodococcus wratislaviensis</name>
    <name type="common">Tsukamurella wratislaviensis</name>
    <dbReference type="NCBI Taxonomy" id="44752"/>
    <lineage>
        <taxon>Bacteria</taxon>
        <taxon>Bacillati</taxon>
        <taxon>Actinomycetota</taxon>
        <taxon>Actinomycetes</taxon>
        <taxon>Mycobacteriales</taxon>
        <taxon>Nocardiaceae</taxon>
        <taxon>Rhodococcus</taxon>
    </lineage>
</organism>
<evidence type="ECO:0000256" key="13">
    <source>
        <dbReference type="PIRSR" id="PIRSR605493-1"/>
    </source>
</evidence>
<comment type="subunit">
    <text evidence="4">Homotrimer.</text>
</comment>
<proteinExistence type="inferred from homology"/>
<gene>
    <name evidence="14" type="ORF">Rhow_001146</name>
</gene>
<comment type="catalytic activity">
    <reaction evidence="1">
        <text>4-hydroxy-4-methyl-2-oxoglutarate = 2 pyruvate</text>
        <dbReference type="Rhea" id="RHEA:22748"/>
        <dbReference type="ChEBI" id="CHEBI:15361"/>
        <dbReference type="ChEBI" id="CHEBI:58276"/>
        <dbReference type="EC" id="4.1.3.17"/>
    </reaction>
</comment>
<evidence type="ECO:0000256" key="8">
    <source>
        <dbReference type="ARBA" id="ARBA00025046"/>
    </source>
</evidence>
<dbReference type="PANTHER" id="PTHR33254:SF4">
    <property type="entry name" value="4-HYDROXY-4-METHYL-2-OXOGLUTARATE ALDOLASE 3-RELATED"/>
    <property type="match status" value="1"/>
</dbReference>
<dbReference type="OrthoDB" id="943692at2"/>
<comment type="cofactor">
    <cofactor evidence="2">
        <name>a divalent metal cation</name>
        <dbReference type="ChEBI" id="CHEBI:60240"/>
    </cofactor>
</comment>
<evidence type="ECO:0000256" key="11">
    <source>
        <dbReference type="ARBA" id="ARBA00032305"/>
    </source>
</evidence>
<evidence type="ECO:0000256" key="3">
    <source>
        <dbReference type="ARBA" id="ARBA00008621"/>
    </source>
</evidence>
<dbReference type="EMBL" id="BHYM01000016">
    <property type="protein sequence ID" value="GCE38124.1"/>
    <property type="molecule type" value="Genomic_DNA"/>
</dbReference>
<dbReference type="SUPFAM" id="SSF89562">
    <property type="entry name" value="RraA-like"/>
    <property type="match status" value="1"/>
</dbReference>
<evidence type="ECO:0000256" key="7">
    <source>
        <dbReference type="ARBA" id="ARBA00016549"/>
    </source>
</evidence>
<feature type="binding site" evidence="13">
    <location>
        <begin position="92"/>
        <end position="95"/>
    </location>
    <ligand>
        <name>substrate</name>
    </ligand>
</feature>
<dbReference type="InterPro" id="IPR036704">
    <property type="entry name" value="RraA/RraA-like_sf"/>
</dbReference>
<protein>
    <recommendedName>
        <fullName evidence="7">Putative 4-hydroxy-4-methyl-2-oxoglutarate aldolase</fullName>
        <ecNumber evidence="6">4.1.1.112</ecNumber>
        <ecNumber evidence="5">4.1.3.17</ecNumber>
    </recommendedName>
    <alternativeName>
        <fullName evidence="11">Oxaloacetate decarboxylase</fullName>
    </alternativeName>
    <alternativeName>
        <fullName evidence="9">Regulator of ribonuclease activity homolog</fullName>
    </alternativeName>
    <alternativeName>
        <fullName evidence="10">RraA-like protein</fullName>
    </alternativeName>
</protein>
<dbReference type="CDD" id="cd16841">
    <property type="entry name" value="RraA_family"/>
    <property type="match status" value="1"/>
</dbReference>
<dbReference type="EC" id="4.1.3.17" evidence="5"/>
<comment type="catalytic activity">
    <reaction evidence="12">
        <text>oxaloacetate + H(+) = pyruvate + CO2</text>
        <dbReference type="Rhea" id="RHEA:15641"/>
        <dbReference type="ChEBI" id="CHEBI:15361"/>
        <dbReference type="ChEBI" id="CHEBI:15378"/>
        <dbReference type="ChEBI" id="CHEBI:16452"/>
        <dbReference type="ChEBI" id="CHEBI:16526"/>
        <dbReference type="EC" id="4.1.1.112"/>
    </reaction>
</comment>
<dbReference type="EC" id="4.1.1.112" evidence="6"/>